<keyword evidence="7" id="KW-1185">Reference proteome</keyword>
<dbReference type="GO" id="GO:0008270">
    <property type="term" value="F:zinc ion binding"/>
    <property type="evidence" value="ECO:0007669"/>
    <property type="project" value="UniProtKB-KW"/>
</dbReference>
<organism evidence="6 7">
    <name type="scientific">Mycena pura</name>
    <dbReference type="NCBI Taxonomy" id="153505"/>
    <lineage>
        <taxon>Eukaryota</taxon>
        <taxon>Fungi</taxon>
        <taxon>Dikarya</taxon>
        <taxon>Basidiomycota</taxon>
        <taxon>Agaricomycotina</taxon>
        <taxon>Agaricomycetes</taxon>
        <taxon>Agaricomycetidae</taxon>
        <taxon>Agaricales</taxon>
        <taxon>Marasmiineae</taxon>
        <taxon>Mycenaceae</taxon>
        <taxon>Mycena</taxon>
    </lineage>
</organism>
<evidence type="ECO:0000256" key="1">
    <source>
        <dbReference type="ARBA" id="ARBA00022723"/>
    </source>
</evidence>
<proteinExistence type="predicted"/>
<dbReference type="EMBL" id="JARJCW010000044">
    <property type="protein sequence ID" value="KAJ7205203.1"/>
    <property type="molecule type" value="Genomic_DNA"/>
</dbReference>
<evidence type="ECO:0000259" key="5">
    <source>
        <dbReference type="PROSITE" id="PS50865"/>
    </source>
</evidence>
<evidence type="ECO:0000313" key="6">
    <source>
        <dbReference type="EMBL" id="KAJ7205203.1"/>
    </source>
</evidence>
<dbReference type="PROSITE" id="PS50865">
    <property type="entry name" value="ZF_MYND_2"/>
    <property type="match status" value="1"/>
</dbReference>
<dbReference type="PROSITE" id="PS01360">
    <property type="entry name" value="ZF_MYND_1"/>
    <property type="match status" value="1"/>
</dbReference>
<sequence>MALLEFSTTFDPAAATDDDLTFLLQYLEKGDIPKDEDTCCAHTLGKYHARIALDSLAMIINAQSHPPQRIAQAWHDIEAWLMYIFVHWIKSGMFLDHQEEDRVDGFNAVMPFFVAVSQSPELAELLLAPGSREQNFGILLFCWTMEGDEAVLGPNFEELPTTFDGQPENIVGLPGFDWMRTLKTICDVVGRTPADNARTALTLLRDYENVSLTVLCAHLQMLHLIIIVPGHGDALLAQHAVRDVTRILAALTTSPYDAEFAPVVTQCIEECIAYLDTWLPKKDGYGNVRMALVAGVLPALLRCSPWLSEESEGLVHSDTVHSQIMNIFNTIALHTVCPSESVLRPLLVSGRKIEELGLAEHGPMGGEYLRFMQLVVDRLEMLPPHAGADMELAKCDKCGKLVTDANFKACSGCFLVSYCSEECQQEDWGLHEKECQAAQGLREEGEK</sequence>
<evidence type="ECO:0000313" key="7">
    <source>
        <dbReference type="Proteomes" id="UP001219525"/>
    </source>
</evidence>
<dbReference type="InterPro" id="IPR002893">
    <property type="entry name" value="Znf_MYND"/>
</dbReference>
<evidence type="ECO:0000256" key="4">
    <source>
        <dbReference type="PROSITE-ProRule" id="PRU00134"/>
    </source>
</evidence>
<accession>A0AAD6YA84</accession>
<feature type="domain" description="MYND-type" evidence="5">
    <location>
        <begin position="395"/>
        <end position="435"/>
    </location>
</feature>
<dbReference type="Pfam" id="PF01753">
    <property type="entry name" value="zf-MYND"/>
    <property type="match status" value="1"/>
</dbReference>
<evidence type="ECO:0000256" key="3">
    <source>
        <dbReference type="ARBA" id="ARBA00022833"/>
    </source>
</evidence>
<reference evidence="6" key="1">
    <citation type="submission" date="2023-03" db="EMBL/GenBank/DDBJ databases">
        <title>Massive genome expansion in bonnet fungi (Mycena s.s.) driven by repeated elements and novel gene families across ecological guilds.</title>
        <authorList>
            <consortium name="Lawrence Berkeley National Laboratory"/>
            <person name="Harder C.B."/>
            <person name="Miyauchi S."/>
            <person name="Viragh M."/>
            <person name="Kuo A."/>
            <person name="Thoen E."/>
            <person name="Andreopoulos B."/>
            <person name="Lu D."/>
            <person name="Skrede I."/>
            <person name="Drula E."/>
            <person name="Henrissat B."/>
            <person name="Morin E."/>
            <person name="Kohler A."/>
            <person name="Barry K."/>
            <person name="LaButti K."/>
            <person name="Morin E."/>
            <person name="Salamov A."/>
            <person name="Lipzen A."/>
            <person name="Mereny Z."/>
            <person name="Hegedus B."/>
            <person name="Baldrian P."/>
            <person name="Stursova M."/>
            <person name="Weitz H."/>
            <person name="Taylor A."/>
            <person name="Grigoriev I.V."/>
            <person name="Nagy L.G."/>
            <person name="Martin F."/>
            <person name="Kauserud H."/>
        </authorList>
    </citation>
    <scope>NUCLEOTIDE SEQUENCE</scope>
    <source>
        <strain evidence="6">9144</strain>
    </source>
</reference>
<dbReference type="SUPFAM" id="SSF144232">
    <property type="entry name" value="HIT/MYND zinc finger-like"/>
    <property type="match status" value="1"/>
</dbReference>
<protein>
    <recommendedName>
        <fullName evidence="5">MYND-type domain-containing protein</fullName>
    </recommendedName>
</protein>
<gene>
    <name evidence="6" type="ORF">GGX14DRAFT_458730</name>
</gene>
<keyword evidence="2 4" id="KW-0863">Zinc-finger</keyword>
<keyword evidence="3" id="KW-0862">Zinc</keyword>
<keyword evidence="1" id="KW-0479">Metal-binding</keyword>
<evidence type="ECO:0000256" key="2">
    <source>
        <dbReference type="ARBA" id="ARBA00022771"/>
    </source>
</evidence>
<dbReference type="AlphaFoldDB" id="A0AAD6YA84"/>
<comment type="caution">
    <text evidence="6">The sequence shown here is derived from an EMBL/GenBank/DDBJ whole genome shotgun (WGS) entry which is preliminary data.</text>
</comment>
<name>A0AAD6YA84_9AGAR</name>
<dbReference type="Gene3D" id="6.10.140.2220">
    <property type="match status" value="1"/>
</dbReference>
<dbReference type="Proteomes" id="UP001219525">
    <property type="component" value="Unassembled WGS sequence"/>
</dbReference>